<proteinExistence type="predicted"/>
<organism evidence="1">
    <name type="scientific">Siphoviridae sp. ctEkS11</name>
    <dbReference type="NCBI Taxonomy" id="2827272"/>
    <lineage>
        <taxon>Viruses</taxon>
        <taxon>Duplodnaviria</taxon>
        <taxon>Heunggongvirae</taxon>
        <taxon>Uroviricota</taxon>
        <taxon>Caudoviricetes</taxon>
    </lineage>
</organism>
<accession>A0A8S5R3J9</accession>
<dbReference type="EMBL" id="BK015807">
    <property type="protein sequence ID" value="DAE26062.1"/>
    <property type="molecule type" value="Genomic_DNA"/>
</dbReference>
<protein>
    <submittedName>
        <fullName evidence="1">Actin-like protein</fullName>
    </submittedName>
</protein>
<evidence type="ECO:0000313" key="1">
    <source>
        <dbReference type="EMBL" id="DAE26062.1"/>
    </source>
</evidence>
<reference evidence="1" key="1">
    <citation type="journal article" date="2021" name="Proc. Natl. Acad. Sci. U.S.A.">
        <title>A Catalog of Tens of Thousands of Viruses from Human Metagenomes Reveals Hidden Associations with Chronic Diseases.</title>
        <authorList>
            <person name="Tisza M.J."/>
            <person name="Buck C.B."/>
        </authorList>
    </citation>
    <scope>NUCLEOTIDE SEQUENCE</scope>
    <source>
        <strain evidence="1">CtEkS11</strain>
    </source>
</reference>
<name>A0A8S5R3J9_9CAUD</name>
<sequence>MPKPIFWMHTELRCVSSTLTTALYSYNQFGD</sequence>